<evidence type="ECO:0000256" key="4">
    <source>
        <dbReference type="PROSITE-ProRule" id="PRU00221"/>
    </source>
</evidence>
<evidence type="ECO:0000259" key="6">
    <source>
        <dbReference type="Pfam" id="PF23414"/>
    </source>
</evidence>
<keyword evidence="2" id="KW-0493">Microtubule</keyword>
<dbReference type="GeneTree" id="ENSGT00940000156613"/>
<keyword evidence="1 4" id="KW-0853">WD repeat</keyword>
<dbReference type="Proteomes" id="UP000694388">
    <property type="component" value="Unplaced"/>
</dbReference>
<evidence type="ECO:0000313" key="8">
    <source>
        <dbReference type="Proteomes" id="UP000694388"/>
    </source>
</evidence>
<dbReference type="GO" id="GO:0008017">
    <property type="term" value="F:microtubule binding"/>
    <property type="evidence" value="ECO:0007669"/>
    <property type="project" value="TreeGrafter"/>
</dbReference>
<dbReference type="PROSITE" id="PS00678">
    <property type="entry name" value="WD_REPEATS_1"/>
    <property type="match status" value="1"/>
</dbReference>
<dbReference type="GO" id="GO:0005929">
    <property type="term" value="C:cilium"/>
    <property type="evidence" value="ECO:0007669"/>
    <property type="project" value="UniProtKB-ARBA"/>
</dbReference>
<dbReference type="PROSITE" id="PS50294">
    <property type="entry name" value="WD_REPEATS_REGION"/>
    <property type="match status" value="1"/>
</dbReference>
<dbReference type="Pfam" id="PF23414">
    <property type="entry name" value="Beta-prop_EML_2"/>
    <property type="match status" value="1"/>
</dbReference>
<dbReference type="InterPro" id="IPR011047">
    <property type="entry name" value="Quinoprotein_ADH-like_sf"/>
</dbReference>
<dbReference type="FunFam" id="2.130.10.10:FF:000042">
    <property type="entry name" value="echinoderm microtubule-associated protein-like 6 isoform X1"/>
    <property type="match status" value="1"/>
</dbReference>
<evidence type="ECO:0000259" key="5">
    <source>
        <dbReference type="Pfam" id="PF23409"/>
    </source>
</evidence>
<dbReference type="AlphaFoldDB" id="A0A8C4NL00"/>
<reference evidence="7" key="1">
    <citation type="submission" date="2025-08" db="UniProtKB">
        <authorList>
            <consortium name="Ensembl"/>
        </authorList>
    </citation>
    <scope>IDENTIFICATION</scope>
</reference>
<dbReference type="PANTHER" id="PTHR13720">
    <property type="entry name" value="WD-40 REPEAT PROTEIN"/>
    <property type="match status" value="1"/>
</dbReference>
<keyword evidence="8" id="KW-1185">Reference proteome</keyword>
<dbReference type="InterPro" id="IPR055439">
    <property type="entry name" value="Beta-prop_EML_1st"/>
</dbReference>
<feature type="repeat" description="WD" evidence="4">
    <location>
        <begin position="553"/>
        <end position="588"/>
    </location>
</feature>
<organism evidence="7 8">
    <name type="scientific">Eptatretus burgeri</name>
    <name type="common">Inshore hagfish</name>
    <dbReference type="NCBI Taxonomy" id="7764"/>
    <lineage>
        <taxon>Eukaryota</taxon>
        <taxon>Metazoa</taxon>
        <taxon>Chordata</taxon>
        <taxon>Craniata</taxon>
        <taxon>Vertebrata</taxon>
        <taxon>Cyclostomata</taxon>
        <taxon>Myxini</taxon>
        <taxon>Myxiniformes</taxon>
        <taxon>Myxinidae</taxon>
        <taxon>Eptatretinae</taxon>
        <taxon>Eptatretus</taxon>
    </lineage>
</organism>
<dbReference type="GO" id="GO:0005874">
    <property type="term" value="C:microtubule"/>
    <property type="evidence" value="ECO:0007669"/>
    <property type="project" value="UniProtKB-KW"/>
</dbReference>
<evidence type="ECO:0000256" key="1">
    <source>
        <dbReference type="ARBA" id="ARBA00022574"/>
    </source>
</evidence>
<dbReference type="InterPro" id="IPR015943">
    <property type="entry name" value="WD40/YVTN_repeat-like_dom_sf"/>
</dbReference>
<evidence type="ECO:0000313" key="7">
    <source>
        <dbReference type="Ensembl" id="ENSEBUP00000004301.1"/>
    </source>
</evidence>
<feature type="domain" description="EML-like first beta-propeller" evidence="5">
    <location>
        <begin position="70"/>
        <end position="300"/>
    </location>
</feature>
<dbReference type="Ensembl" id="ENSEBUT00000004729.1">
    <property type="protein sequence ID" value="ENSEBUP00000004301.1"/>
    <property type="gene ID" value="ENSEBUG00000003011.1"/>
</dbReference>
<accession>A0A8C4NL00</accession>
<dbReference type="Pfam" id="PF23409">
    <property type="entry name" value="Beta-prop_EML"/>
    <property type="match status" value="1"/>
</dbReference>
<dbReference type="InterPro" id="IPR055442">
    <property type="entry name" value="Beta-prop_EML-like_2nd"/>
</dbReference>
<evidence type="ECO:0000256" key="3">
    <source>
        <dbReference type="ARBA" id="ARBA00022737"/>
    </source>
</evidence>
<dbReference type="InterPro" id="IPR050630">
    <property type="entry name" value="WD_repeat_EMAP"/>
</dbReference>
<dbReference type="SUPFAM" id="SSF50998">
    <property type="entry name" value="Quinoprotein alcohol dehydrogenase-like"/>
    <property type="match status" value="1"/>
</dbReference>
<protein>
    <recommendedName>
        <fullName evidence="9">Echinoderm microtubule-associated protein-like 6</fullName>
    </recommendedName>
</protein>
<dbReference type="InterPro" id="IPR001680">
    <property type="entry name" value="WD40_rpt"/>
</dbReference>
<evidence type="ECO:0008006" key="9">
    <source>
        <dbReference type="Google" id="ProtNLM"/>
    </source>
</evidence>
<dbReference type="PANTHER" id="PTHR13720:SF33">
    <property type="entry name" value="HELP DOMAIN-CONTAINING PROTEIN"/>
    <property type="match status" value="1"/>
</dbReference>
<sequence>MSVTVYVNGIHWTARSLSWSLKMMVAMTAILRESVGQSSLCVRMRSPSGQWQCHDRALNQRTPSWRTGGVSCVHVWDVGTRQPLAILRTPHGNGVCSVSFSATGRLLLSVGLDPDHTLAVWRWQEGVKLASRASHSERIFVAEFRPDSDTQFVSVGVRHVKFWVVTGGSLLGKKGVLGSVEEARAQTMLSLAFGANSLTFTGALSGDVYVWRDHLLLRLVARAHAGPVLTMYTTLRDGLIVTGGKERPSKEGGSVKLWDQEMKRCRAFQLETGQPVDCVRSVCRGKGKILVGTKEGDIIELGEKNGASNVLLSGHAEGAIWGLAAHPSQDIAISAGDDGTVRTWDIADKRPVSKVSLGQPARAAAYSPDGDMVAIGLLNGEFLLLVVASMKVWGKKRDRRSTVQDLRFSPDSRYLAVGTLENAMDFYDLSQGPSLARCGYCRDVPGFVLQLDFSADAKFIQVSTGVFQRMVYEVPSGHTVTDALQIDRITWASWTSTQGEEVQGIWPRGLEKRNVNCACVSHSGLTIATGDDLGLVKLFDFPCPEKFARHKRFTGHSAHITANTFSYGDRFLLTAGGQDCSLFVWKCS</sequence>
<dbReference type="Gene3D" id="2.130.10.10">
    <property type="entry name" value="YVTN repeat-like/Quinoprotein amine dehydrogenase"/>
    <property type="match status" value="2"/>
</dbReference>
<reference evidence="7" key="2">
    <citation type="submission" date="2025-09" db="UniProtKB">
        <authorList>
            <consortium name="Ensembl"/>
        </authorList>
    </citation>
    <scope>IDENTIFICATION</scope>
</reference>
<feature type="domain" description="EML-like second beta-propeller" evidence="6">
    <location>
        <begin position="320"/>
        <end position="587"/>
    </location>
</feature>
<dbReference type="InterPro" id="IPR019775">
    <property type="entry name" value="WD40_repeat_CS"/>
</dbReference>
<dbReference type="PROSITE" id="PS50082">
    <property type="entry name" value="WD_REPEATS_2"/>
    <property type="match status" value="2"/>
</dbReference>
<proteinExistence type="predicted"/>
<keyword evidence="3" id="KW-0677">Repeat</keyword>
<evidence type="ECO:0000256" key="2">
    <source>
        <dbReference type="ARBA" id="ARBA00022701"/>
    </source>
</evidence>
<name>A0A8C4NL00_EPTBU</name>
<feature type="repeat" description="WD" evidence="4">
    <location>
        <begin position="320"/>
        <end position="354"/>
    </location>
</feature>
<dbReference type="SMART" id="SM00320">
    <property type="entry name" value="WD40"/>
    <property type="match status" value="8"/>
</dbReference>